<dbReference type="RefSeq" id="WP_306255917.1">
    <property type="nucleotide sequence ID" value="NZ_JAUFSA010000005.1"/>
</dbReference>
<sequence>MDLPESEERYIRDYVNTQSPDDDQAGLVQKIGSRRVLGRTHEIYDVHGASTRWWVITDPTNLYLQTDFPKAEHALTFHIGLGVMMLNVADRNLRTRTKNTFRRPGVVIVRQFKL</sequence>
<dbReference type="EMBL" id="JAUFSA010000005">
    <property type="protein sequence ID" value="MDP7739486.1"/>
    <property type="molecule type" value="Genomic_DNA"/>
</dbReference>
<reference evidence="1" key="1">
    <citation type="submission" date="2023-06" db="EMBL/GenBank/DDBJ databases">
        <title>Identification of two novel mycobacterium reveal diversities and complexities of Mycobacterium gordonae clade.</title>
        <authorList>
            <person name="Matsumoto Y."/>
            <person name="Nakamura S."/>
            <person name="Motooka D."/>
            <person name="Fukushima K."/>
        </authorList>
    </citation>
    <scope>NUCLEOTIDE SEQUENCE</scope>
    <source>
        <strain evidence="1">TY812</strain>
    </source>
</reference>
<evidence type="ECO:0000313" key="1">
    <source>
        <dbReference type="EMBL" id="MDP7739486.1"/>
    </source>
</evidence>
<accession>A0AAJ1W6K5</accession>
<dbReference type="Proteomes" id="UP001229081">
    <property type="component" value="Unassembled WGS sequence"/>
</dbReference>
<comment type="caution">
    <text evidence="1">The sequence shown here is derived from an EMBL/GenBank/DDBJ whole genome shotgun (WGS) entry which is preliminary data.</text>
</comment>
<proteinExistence type="predicted"/>
<gene>
    <name evidence="1" type="ORF">QXL92_32680</name>
</gene>
<evidence type="ECO:0000313" key="2">
    <source>
        <dbReference type="Proteomes" id="UP001229081"/>
    </source>
</evidence>
<organism evidence="1 2">
    <name type="scientific">Mycobacterium paragordonae</name>
    <dbReference type="NCBI Taxonomy" id="1389713"/>
    <lineage>
        <taxon>Bacteria</taxon>
        <taxon>Bacillati</taxon>
        <taxon>Actinomycetota</taxon>
        <taxon>Actinomycetes</taxon>
        <taxon>Mycobacteriales</taxon>
        <taxon>Mycobacteriaceae</taxon>
        <taxon>Mycobacterium</taxon>
    </lineage>
</organism>
<dbReference type="AlphaFoldDB" id="A0AAJ1W6K5"/>
<name>A0AAJ1W6K5_9MYCO</name>
<protein>
    <submittedName>
        <fullName evidence="1">Uncharacterized protein</fullName>
    </submittedName>
</protein>